<dbReference type="CDD" id="cd01167">
    <property type="entry name" value="bac_FRK"/>
    <property type="match status" value="1"/>
</dbReference>
<evidence type="ECO:0000256" key="2">
    <source>
        <dbReference type="ARBA" id="ARBA00022679"/>
    </source>
</evidence>
<dbReference type="EMBL" id="BMJQ01000002">
    <property type="protein sequence ID" value="GGF05258.1"/>
    <property type="molecule type" value="Genomic_DNA"/>
</dbReference>
<dbReference type="Gene3D" id="3.40.1190.20">
    <property type="match status" value="1"/>
</dbReference>
<reference evidence="7" key="1">
    <citation type="journal article" date="2014" name="Int. J. Syst. Evol. Microbiol.">
        <title>Complete genome sequence of Corynebacterium casei LMG S-19264T (=DSM 44701T), isolated from a smear-ripened cheese.</title>
        <authorList>
            <consortium name="US DOE Joint Genome Institute (JGI-PGF)"/>
            <person name="Walter F."/>
            <person name="Albersmeier A."/>
            <person name="Kalinowski J."/>
            <person name="Ruckert C."/>
        </authorList>
    </citation>
    <scope>NUCLEOTIDE SEQUENCE</scope>
    <source>
        <strain evidence="7">CGMCC 1.15725</strain>
    </source>
</reference>
<dbReference type="InterPro" id="IPR002173">
    <property type="entry name" value="Carboh/pur_kinase_PfkB_CS"/>
</dbReference>
<organism evidence="7 8">
    <name type="scientific">Aliidongia dinghuensis</name>
    <dbReference type="NCBI Taxonomy" id="1867774"/>
    <lineage>
        <taxon>Bacteria</taxon>
        <taxon>Pseudomonadati</taxon>
        <taxon>Pseudomonadota</taxon>
        <taxon>Alphaproteobacteria</taxon>
        <taxon>Rhodospirillales</taxon>
        <taxon>Dongiaceae</taxon>
        <taxon>Aliidongia</taxon>
    </lineage>
</organism>
<feature type="domain" description="Carbohydrate kinase PfkB" evidence="6">
    <location>
        <begin position="2"/>
        <end position="300"/>
    </location>
</feature>
<evidence type="ECO:0000256" key="5">
    <source>
        <dbReference type="ARBA" id="ARBA00022840"/>
    </source>
</evidence>
<keyword evidence="8" id="KW-1185">Reference proteome</keyword>
<dbReference type="Pfam" id="PF00294">
    <property type="entry name" value="PfkB"/>
    <property type="match status" value="1"/>
</dbReference>
<keyword evidence="3" id="KW-0547">Nucleotide-binding</keyword>
<comment type="similarity">
    <text evidence="1">Belongs to the carbohydrate kinase PfkB family.</text>
</comment>
<dbReference type="Proteomes" id="UP000646365">
    <property type="component" value="Unassembled WGS sequence"/>
</dbReference>
<dbReference type="InterPro" id="IPR011611">
    <property type="entry name" value="PfkB_dom"/>
</dbReference>
<comment type="caution">
    <text evidence="7">The sequence shown here is derived from an EMBL/GenBank/DDBJ whole genome shotgun (WGS) entry which is preliminary data.</text>
</comment>
<keyword evidence="4" id="KW-0418">Kinase</keyword>
<name>A0A8J3E1U9_9PROT</name>
<dbReference type="GO" id="GO:0005524">
    <property type="term" value="F:ATP binding"/>
    <property type="evidence" value="ECO:0007669"/>
    <property type="project" value="UniProtKB-KW"/>
</dbReference>
<accession>A0A8J3E1U9</accession>
<sequence length="319" mass="33475">MILVCGEALIDLFAGEPDGQALAARAIVGGSQFNVALGLARLGTPVGFLGGISTDRFGRFLADALEREGVDTRFLKLSQQPTPLAVVSTDAEGQPSYGFHSIDCAERDLEPADLPPIDAGITAVALGSYPIAVEPVGSTLLTLAERAAGRLVVSLDPNLRPSLIGDLDLWRQRFERFARTAAIIKLSREDLAIAFDAEPDAWAAEQLAGGARLVVVTDGAAGATAYHRQHRLHRPGRAVPVIDTVGAGDTFHAALLARLAQKNLLSRPALAGLELEALADLIDYAIGAAALTCMRRGADLPRRAEVEALLAGGADVPRA</sequence>
<dbReference type="SUPFAM" id="SSF53613">
    <property type="entry name" value="Ribokinase-like"/>
    <property type="match status" value="1"/>
</dbReference>
<reference evidence="7" key="2">
    <citation type="submission" date="2020-09" db="EMBL/GenBank/DDBJ databases">
        <authorList>
            <person name="Sun Q."/>
            <person name="Zhou Y."/>
        </authorList>
    </citation>
    <scope>NUCLEOTIDE SEQUENCE</scope>
    <source>
        <strain evidence="7">CGMCC 1.15725</strain>
    </source>
</reference>
<gene>
    <name evidence="7" type="ORF">GCM10011611_08420</name>
</gene>
<evidence type="ECO:0000256" key="1">
    <source>
        <dbReference type="ARBA" id="ARBA00010688"/>
    </source>
</evidence>
<evidence type="ECO:0000256" key="3">
    <source>
        <dbReference type="ARBA" id="ARBA00022741"/>
    </source>
</evidence>
<dbReference type="PANTHER" id="PTHR43085">
    <property type="entry name" value="HEXOKINASE FAMILY MEMBER"/>
    <property type="match status" value="1"/>
</dbReference>
<dbReference type="RefSeq" id="WP_189042840.1">
    <property type="nucleotide sequence ID" value="NZ_BMJQ01000002.1"/>
</dbReference>
<proteinExistence type="inferred from homology"/>
<evidence type="ECO:0000313" key="8">
    <source>
        <dbReference type="Proteomes" id="UP000646365"/>
    </source>
</evidence>
<evidence type="ECO:0000313" key="7">
    <source>
        <dbReference type="EMBL" id="GGF05258.1"/>
    </source>
</evidence>
<dbReference type="GO" id="GO:0016301">
    <property type="term" value="F:kinase activity"/>
    <property type="evidence" value="ECO:0007669"/>
    <property type="project" value="UniProtKB-KW"/>
</dbReference>
<keyword evidence="2" id="KW-0808">Transferase</keyword>
<protein>
    <submittedName>
        <fullName evidence="7">Fructokinase</fullName>
    </submittedName>
</protein>
<evidence type="ECO:0000259" key="6">
    <source>
        <dbReference type="Pfam" id="PF00294"/>
    </source>
</evidence>
<dbReference type="InterPro" id="IPR050306">
    <property type="entry name" value="PfkB_Carbo_kinase"/>
</dbReference>
<dbReference type="PANTHER" id="PTHR43085:SF1">
    <property type="entry name" value="PSEUDOURIDINE KINASE-RELATED"/>
    <property type="match status" value="1"/>
</dbReference>
<dbReference type="InterPro" id="IPR029056">
    <property type="entry name" value="Ribokinase-like"/>
</dbReference>
<evidence type="ECO:0000256" key="4">
    <source>
        <dbReference type="ARBA" id="ARBA00022777"/>
    </source>
</evidence>
<dbReference type="PROSITE" id="PS00584">
    <property type="entry name" value="PFKB_KINASES_2"/>
    <property type="match status" value="1"/>
</dbReference>
<keyword evidence="5" id="KW-0067">ATP-binding</keyword>
<dbReference type="AlphaFoldDB" id="A0A8J3E1U9"/>